<dbReference type="EMBL" id="JAMQCR010000001">
    <property type="protein sequence ID" value="MCM2532822.1"/>
    <property type="molecule type" value="Genomic_DNA"/>
</dbReference>
<dbReference type="Proteomes" id="UP001523262">
    <property type="component" value="Unassembled WGS sequence"/>
</dbReference>
<organism evidence="1 2">
    <name type="scientific">Neobacillus pocheonensis</name>
    <dbReference type="NCBI Taxonomy" id="363869"/>
    <lineage>
        <taxon>Bacteria</taxon>
        <taxon>Bacillati</taxon>
        <taxon>Bacillota</taxon>
        <taxon>Bacilli</taxon>
        <taxon>Bacillales</taxon>
        <taxon>Bacillaceae</taxon>
        <taxon>Neobacillus</taxon>
    </lineage>
</organism>
<reference evidence="1 2" key="1">
    <citation type="submission" date="2022-06" db="EMBL/GenBank/DDBJ databases">
        <authorList>
            <person name="Jeon C.O."/>
        </authorList>
    </citation>
    <scope>NUCLEOTIDE SEQUENCE [LARGE SCALE GENOMIC DNA]</scope>
    <source>
        <strain evidence="1 2">KCTC 13943</strain>
    </source>
</reference>
<keyword evidence="2" id="KW-1185">Reference proteome</keyword>
<comment type="caution">
    <text evidence="1">The sequence shown here is derived from an EMBL/GenBank/DDBJ whole genome shotgun (WGS) entry which is preliminary data.</text>
</comment>
<sequence length="169" mass="18806">MDLKTVGGSGWSTNTTVLSYDPQTKSLKKNLDLTNYNSTTELKNNQLLVHTPDGDTEFSWNGEQFEGKQVFLQPSVGLKDKVIHYAISNQEAIVNSQSVNLKIGQRLVLIRDDQNKISQRTMFDAIGVIDSDDKGNGFIAKAVGTTKITIIPNEYDWDKSKVINVTVIQ</sequence>
<accession>A0ABT0WCR1</accession>
<evidence type="ECO:0000313" key="1">
    <source>
        <dbReference type="EMBL" id="MCM2532822.1"/>
    </source>
</evidence>
<gene>
    <name evidence="1" type="ORF">NDK43_11005</name>
</gene>
<proteinExistence type="predicted"/>
<evidence type="ECO:0000313" key="2">
    <source>
        <dbReference type="Proteomes" id="UP001523262"/>
    </source>
</evidence>
<protein>
    <submittedName>
        <fullName evidence="1">Uncharacterized protein</fullName>
    </submittedName>
</protein>
<name>A0ABT0WCR1_9BACI</name>